<comment type="subcellular location">
    <subcellularLocation>
        <location evidence="1">Cell inner membrane</location>
        <topology evidence="1">Single-pass membrane protein</topology>
    </subcellularLocation>
</comment>
<comment type="similarity">
    <text evidence="2">Belongs to the GSP M family.</text>
</comment>
<evidence type="ECO:0000256" key="2">
    <source>
        <dbReference type="ARBA" id="ARBA00010637"/>
    </source>
</evidence>
<keyword evidence="12" id="KW-1185">Reference proteome</keyword>
<dbReference type="InterPro" id="IPR007690">
    <property type="entry name" value="T2SS_GspM"/>
</dbReference>
<dbReference type="KEGG" id="esc:Entcl_2928"/>
<reference evidence="12" key="1">
    <citation type="submission" date="2010-10" db="EMBL/GenBank/DDBJ databases">
        <title>Complete sequence of Enterobacter cloacae SCF1.</title>
        <authorList>
            <consortium name="US DOE Joint Genome Institute"/>
            <person name="Lucas S."/>
            <person name="Copeland A."/>
            <person name="Lapidus A."/>
            <person name="Cheng J.-F."/>
            <person name="Bruce D."/>
            <person name="Goodwin L."/>
            <person name="Pitluck S."/>
            <person name="Davenport K."/>
            <person name="Detter J.C."/>
            <person name="Han C."/>
            <person name="Tapia R."/>
            <person name="Land M."/>
            <person name="Hauser L."/>
            <person name="Chang Y.-J."/>
            <person name="Jeffries C."/>
            <person name="Kyrpides N."/>
            <person name="Ivanova N."/>
            <person name="Mikhailova N."/>
            <person name="DeAngelis K."/>
            <person name="Arkin A.P."/>
            <person name="Chivian D."/>
            <person name="Edwards B."/>
            <person name="Woo H."/>
            <person name="Hazen T.C."/>
            <person name="Woyke T."/>
        </authorList>
    </citation>
    <scope>NUCLEOTIDE SEQUENCE [LARGE SCALE GENOMIC DNA]</scope>
    <source>
        <strain evidence="12">SCF1</strain>
    </source>
</reference>
<dbReference type="InterPro" id="IPR023229">
    <property type="entry name" value="T2SS_M_periplasmic_sf"/>
</dbReference>
<dbReference type="GO" id="GO:0005886">
    <property type="term" value="C:plasma membrane"/>
    <property type="evidence" value="ECO:0007669"/>
    <property type="project" value="UniProtKB-SubCell"/>
</dbReference>
<dbReference type="Gene3D" id="3.30.1360.100">
    <property type="entry name" value="General secretion pathway protein M, EpsM"/>
    <property type="match status" value="1"/>
</dbReference>
<dbReference type="EMBL" id="CP002272">
    <property type="protein sequence ID" value="ADO49175.1"/>
    <property type="molecule type" value="Genomic_DNA"/>
</dbReference>
<dbReference type="eggNOG" id="COG3149">
    <property type="taxonomic scope" value="Bacteria"/>
</dbReference>
<protein>
    <submittedName>
        <fullName evidence="11">General secretion pathway M protein</fullName>
    </submittedName>
</protein>
<dbReference type="Proteomes" id="UP000006872">
    <property type="component" value="Chromosome"/>
</dbReference>
<dbReference type="GO" id="GO:0015627">
    <property type="term" value="C:type II protein secretion system complex"/>
    <property type="evidence" value="ECO:0007669"/>
    <property type="project" value="InterPro"/>
</dbReference>
<keyword evidence="8 10" id="KW-1133">Transmembrane helix</keyword>
<accession>E3G241</accession>
<keyword evidence="6 10" id="KW-0812">Transmembrane</keyword>
<keyword evidence="9 10" id="KW-0472">Membrane</keyword>
<keyword evidence="4" id="KW-1003">Cell membrane</keyword>
<proteinExistence type="inferred from homology"/>
<keyword evidence="5" id="KW-0997">Cell inner membrane</keyword>
<reference evidence="11 12" key="2">
    <citation type="journal article" date="2011" name="Stand. Genomic Sci.">
        <title>Complete genome sequence of 'Enterobacter lignolyticus' SCF1.</title>
        <authorList>
            <person name="Deangelis K.M."/>
            <person name="D'Haeseleer P."/>
            <person name="Chivian D."/>
            <person name="Fortney J.L."/>
            <person name="Khudyakov J."/>
            <person name="Simmons B."/>
            <person name="Woo H."/>
            <person name="Arkin A.P."/>
            <person name="Davenport K.W."/>
            <person name="Goodwin L."/>
            <person name="Chen A."/>
            <person name="Ivanova N."/>
            <person name="Kyrpides N.C."/>
            <person name="Mavromatis K."/>
            <person name="Woyke T."/>
            <person name="Hazen T.C."/>
        </authorList>
    </citation>
    <scope>NUCLEOTIDE SEQUENCE [LARGE SCALE GENOMIC DNA]</scope>
    <source>
        <strain evidence="11 12">SCF1</strain>
    </source>
</reference>
<gene>
    <name evidence="11" type="ordered locus">Entcl_2928</name>
</gene>
<evidence type="ECO:0000256" key="7">
    <source>
        <dbReference type="ARBA" id="ARBA00022927"/>
    </source>
</evidence>
<name>E3G241_ENTLS</name>
<evidence type="ECO:0000256" key="6">
    <source>
        <dbReference type="ARBA" id="ARBA00022692"/>
    </source>
</evidence>
<evidence type="ECO:0000256" key="1">
    <source>
        <dbReference type="ARBA" id="ARBA00004377"/>
    </source>
</evidence>
<dbReference type="GO" id="GO:0015628">
    <property type="term" value="P:protein secretion by the type II secretion system"/>
    <property type="evidence" value="ECO:0007669"/>
    <property type="project" value="InterPro"/>
</dbReference>
<evidence type="ECO:0000313" key="11">
    <source>
        <dbReference type="EMBL" id="ADO49175.1"/>
    </source>
</evidence>
<evidence type="ECO:0000256" key="3">
    <source>
        <dbReference type="ARBA" id="ARBA00022448"/>
    </source>
</evidence>
<evidence type="ECO:0000256" key="10">
    <source>
        <dbReference type="SAM" id="Phobius"/>
    </source>
</evidence>
<evidence type="ECO:0000256" key="4">
    <source>
        <dbReference type="ARBA" id="ARBA00022475"/>
    </source>
</evidence>
<dbReference type="AlphaFoldDB" id="E3G241"/>
<evidence type="ECO:0000256" key="8">
    <source>
        <dbReference type="ARBA" id="ARBA00022989"/>
    </source>
</evidence>
<keyword evidence="7" id="KW-0653">Protein transport</keyword>
<evidence type="ECO:0000256" key="9">
    <source>
        <dbReference type="ARBA" id="ARBA00023136"/>
    </source>
</evidence>
<dbReference type="Pfam" id="PF04612">
    <property type="entry name" value="T2SSM"/>
    <property type="match status" value="1"/>
</dbReference>
<evidence type="ECO:0000313" key="12">
    <source>
        <dbReference type="Proteomes" id="UP000006872"/>
    </source>
</evidence>
<organism evidence="11 12">
    <name type="scientific">Enterobacter lignolyticus (strain SCF1)</name>
    <dbReference type="NCBI Taxonomy" id="701347"/>
    <lineage>
        <taxon>Bacteria</taxon>
        <taxon>Pseudomonadati</taxon>
        <taxon>Pseudomonadota</taxon>
        <taxon>Gammaproteobacteria</taxon>
        <taxon>Enterobacterales</taxon>
        <taxon>Enterobacteriaceae</taxon>
        <taxon>Pluralibacter</taxon>
    </lineage>
</organism>
<sequence>MNAQIMKLDARWQAMSVRERGLALLCALAIGLAALWYGVWQPLAAINRNSQQTIERQLETIRWMRSEITRMHIPVRQTITENVRTVVEDSASELQIPLSQVQQQGKTLSFSVTQVDFAVLKNWMREVNLASGARIEKITLTPVDRRQQVSAEVLLSWGTP</sequence>
<dbReference type="HOGENOM" id="CLU_1641118_0_0_6"/>
<dbReference type="RefSeq" id="WP_013366905.1">
    <property type="nucleotide sequence ID" value="NC_014618.1"/>
</dbReference>
<dbReference type="SUPFAM" id="SSF103054">
    <property type="entry name" value="General secretion pathway protein M, EpsM"/>
    <property type="match status" value="1"/>
</dbReference>
<feature type="transmembrane region" description="Helical" evidence="10">
    <location>
        <begin position="21"/>
        <end position="40"/>
    </location>
</feature>
<keyword evidence="3" id="KW-0813">Transport</keyword>
<evidence type="ECO:0000256" key="5">
    <source>
        <dbReference type="ARBA" id="ARBA00022519"/>
    </source>
</evidence>
<dbReference type="STRING" id="701347.Entcl_2928"/>